<keyword evidence="3" id="KW-1185">Reference proteome</keyword>
<proteinExistence type="predicted"/>
<reference evidence="2 3" key="1">
    <citation type="journal article" date="2021" name="BMC Biol.">
        <title>Horizontally acquired antibacterial genes associated with adaptive radiation of ladybird beetles.</title>
        <authorList>
            <person name="Li H.S."/>
            <person name="Tang X.F."/>
            <person name="Huang Y.H."/>
            <person name="Xu Z.Y."/>
            <person name="Chen M.L."/>
            <person name="Du X.Y."/>
            <person name="Qiu B.Y."/>
            <person name="Chen P.T."/>
            <person name="Zhang W."/>
            <person name="Slipinski A."/>
            <person name="Escalona H.E."/>
            <person name="Waterhouse R.M."/>
            <person name="Zwick A."/>
            <person name="Pang H."/>
        </authorList>
    </citation>
    <scope>NUCLEOTIDE SEQUENCE [LARGE SCALE GENOMIC DNA]</scope>
    <source>
        <strain evidence="2">SYSU2018</strain>
    </source>
</reference>
<dbReference type="PANTHER" id="PTHR28547:SF1">
    <property type="entry name" value="PROTEIN MMS22-LIKE"/>
    <property type="match status" value="1"/>
</dbReference>
<dbReference type="Proteomes" id="UP001516400">
    <property type="component" value="Unassembled WGS sequence"/>
</dbReference>
<comment type="caution">
    <text evidence="2">The sequence shown here is derived from an EMBL/GenBank/DDBJ whole genome shotgun (WGS) entry which is preliminary data.</text>
</comment>
<feature type="domain" description="MMS22-like C-terminal" evidence="1">
    <location>
        <begin position="548"/>
        <end position="871"/>
    </location>
</feature>
<dbReference type="InterPro" id="IPR029424">
    <property type="entry name" value="MMS22L_C"/>
</dbReference>
<dbReference type="EMBL" id="JABFTP020000165">
    <property type="protein sequence ID" value="KAL3284767.1"/>
    <property type="molecule type" value="Genomic_DNA"/>
</dbReference>
<evidence type="ECO:0000313" key="3">
    <source>
        <dbReference type="Proteomes" id="UP001516400"/>
    </source>
</evidence>
<organism evidence="2 3">
    <name type="scientific">Cryptolaemus montrouzieri</name>
    <dbReference type="NCBI Taxonomy" id="559131"/>
    <lineage>
        <taxon>Eukaryota</taxon>
        <taxon>Metazoa</taxon>
        <taxon>Ecdysozoa</taxon>
        <taxon>Arthropoda</taxon>
        <taxon>Hexapoda</taxon>
        <taxon>Insecta</taxon>
        <taxon>Pterygota</taxon>
        <taxon>Neoptera</taxon>
        <taxon>Endopterygota</taxon>
        <taxon>Coleoptera</taxon>
        <taxon>Polyphaga</taxon>
        <taxon>Cucujiformia</taxon>
        <taxon>Coccinelloidea</taxon>
        <taxon>Coccinellidae</taxon>
        <taxon>Scymninae</taxon>
        <taxon>Scymnini</taxon>
        <taxon>Cryptolaemus</taxon>
    </lineage>
</organism>
<sequence>MNSISECQEERSKKTVLEAVNSIALSVLSLESFEEKILMKLCYSAGQNVNCPISEYFHSYLDINYYILFLRLKCDSPRSSVEENVVKIMTDMIIMSRRYFTKEFKVENVSFLCPCMKNFWIILKLISEEISVCDIFWDKFKMVLEGDEALFSFWVLKDLLSLQDSSIGNQNTFAPNYNFIKEKLKNSLNNPSNVLNLLKMIYPLVCELWVNENKIEILLLLWEYFSKRLNNSTKYQSGLYMSCIEFTEVLDTIIFSPKDCDEEFEFFIGMLLVYLKQQPNHWAKIKCRIFSQLSPFKIGDLNEVGMYRVFELFISLLQVNQEELSGKIASVHGNLKEKMITPTNVNIYISFIIRNVRENKDIAKITPPLLKTLQNATEDQKNFHIIKEFFVGFQQVIRLSNDMKLHQWTLLDSWIIKYLATCYLSDLEFSLKILLFLVRKVSEEDSWSYWENNIKTNIYPVLKQIGNSSSCPCIVAELAGEISCLSSDILKDAFHYFNTEGINYKIVQMYLSTVLKQYPVNVSLSPIQEKSAVQSWIRICLCSTRNYTEITSAVMKLESIPDCIKNGMGNAEDPLVNFIEILSSNKNVVLSSPVLSRFCEMCFENLDQYLIIHLPQFKDEMIILRVYTCLALTLLQCGTLLYDRYKASSPVTKLIVCLLFPTEFLIGKISHPFLGAIRKTWHIYFEALLKLSSDNDTYIQRTIRDLISKYLPHFSVSESPLYLCLTRENSAKVVLEKLSSIYFKHPTKENELNVTKALKILNEYIQSSTSISLLRIVVTETFFGLCEVYIFHNQRNLALSLIMYIVTCSFYDQLKEQIMASLLVLTEKHLAFNSKDYFNLVNILAKTIPSEILILKGSIVDKIKNIERIRG</sequence>
<name>A0ABD2P1D1_9CUCU</name>
<gene>
    <name evidence="2" type="ORF">HHI36_018911</name>
</gene>
<evidence type="ECO:0000259" key="1">
    <source>
        <dbReference type="Pfam" id="PF14911"/>
    </source>
</evidence>
<evidence type="ECO:0000313" key="2">
    <source>
        <dbReference type="EMBL" id="KAL3284767.1"/>
    </source>
</evidence>
<dbReference type="AlphaFoldDB" id="A0ABD2P1D1"/>
<accession>A0ABD2P1D1</accession>
<dbReference type="InterPro" id="IPR042320">
    <property type="entry name" value="MMS22-like"/>
</dbReference>
<protein>
    <recommendedName>
        <fullName evidence="1">MMS22-like C-terminal domain-containing protein</fullName>
    </recommendedName>
</protein>
<dbReference type="PANTHER" id="PTHR28547">
    <property type="entry name" value="PROTEIN MMS22-LIKE"/>
    <property type="match status" value="1"/>
</dbReference>
<dbReference type="Pfam" id="PF14911">
    <property type="entry name" value="MMS22L_C"/>
    <property type="match status" value="1"/>
</dbReference>